<dbReference type="PANTHER" id="PTHR30146">
    <property type="entry name" value="LACI-RELATED TRANSCRIPTIONAL REPRESSOR"/>
    <property type="match status" value="1"/>
</dbReference>
<organism evidence="5 6">
    <name type="scientific">Microbacterium lushaniae</name>
    <dbReference type="NCBI Taxonomy" id="2614639"/>
    <lineage>
        <taxon>Bacteria</taxon>
        <taxon>Bacillati</taxon>
        <taxon>Actinomycetota</taxon>
        <taxon>Actinomycetes</taxon>
        <taxon>Micrococcales</taxon>
        <taxon>Microbacteriaceae</taxon>
        <taxon>Microbacterium</taxon>
    </lineage>
</organism>
<dbReference type="Gene3D" id="1.10.260.40">
    <property type="entry name" value="lambda repressor-like DNA-binding domains"/>
    <property type="match status" value="1"/>
</dbReference>
<evidence type="ECO:0000313" key="6">
    <source>
        <dbReference type="Proteomes" id="UP000325516"/>
    </source>
</evidence>
<dbReference type="InterPro" id="IPR010982">
    <property type="entry name" value="Lambda_DNA-bd_dom_sf"/>
</dbReference>
<evidence type="ECO:0000256" key="1">
    <source>
        <dbReference type="ARBA" id="ARBA00023015"/>
    </source>
</evidence>
<dbReference type="PROSITE" id="PS00356">
    <property type="entry name" value="HTH_LACI_1"/>
    <property type="match status" value="1"/>
</dbReference>
<evidence type="ECO:0000256" key="2">
    <source>
        <dbReference type="ARBA" id="ARBA00023125"/>
    </source>
</evidence>
<keyword evidence="3" id="KW-0804">Transcription</keyword>
<dbReference type="GO" id="GO:0000976">
    <property type="term" value="F:transcription cis-regulatory region binding"/>
    <property type="evidence" value="ECO:0007669"/>
    <property type="project" value="TreeGrafter"/>
</dbReference>
<keyword evidence="6" id="KW-1185">Reference proteome</keyword>
<dbReference type="InterPro" id="IPR028082">
    <property type="entry name" value="Peripla_BP_I"/>
</dbReference>
<feature type="domain" description="HTH lacI-type" evidence="4">
    <location>
        <begin position="10"/>
        <end position="64"/>
    </location>
</feature>
<dbReference type="Pfam" id="PF00356">
    <property type="entry name" value="LacI"/>
    <property type="match status" value="1"/>
</dbReference>
<accession>A0A5J6L5P9</accession>
<keyword evidence="2 5" id="KW-0238">DNA-binding</keyword>
<dbReference type="CDD" id="cd01574">
    <property type="entry name" value="PBP1_LacI"/>
    <property type="match status" value="1"/>
</dbReference>
<dbReference type="RefSeq" id="WP_150925204.1">
    <property type="nucleotide sequence ID" value="NZ_CP044232.1"/>
</dbReference>
<dbReference type="SUPFAM" id="SSF47413">
    <property type="entry name" value="lambda repressor-like DNA-binding domains"/>
    <property type="match status" value="1"/>
</dbReference>
<gene>
    <name evidence="5" type="ORF">F6J85_11770</name>
</gene>
<dbReference type="EMBL" id="CP044232">
    <property type="protein sequence ID" value="QEW03701.1"/>
    <property type="molecule type" value="Genomic_DNA"/>
</dbReference>
<dbReference type="PANTHER" id="PTHR30146:SF109">
    <property type="entry name" value="HTH-TYPE TRANSCRIPTIONAL REGULATOR GALS"/>
    <property type="match status" value="1"/>
</dbReference>
<dbReference type="InterPro" id="IPR046335">
    <property type="entry name" value="LacI/GalR-like_sensor"/>
</dbReference>
<proteinExistence type="predicted"/>
<dbReference type="PROSITE" id="PS50932">
    <property type="entry name" value="HTH_LACI_2"/>
    <property type="match status" value="1"/>
</dbReference>
<dbReference type="SUPFAM" id="SSF53822">
    <property type="entry name" value="Periplasmic binding protein-like I"/>
    <property type="match status" value="1"/>
</dbReference>
<reference evidence="6" key="1">
    <citation type="submission" date="2019-09" db="EMBL/GenBank/DDBJ databases">
        <title>Mumia zhuanghuii sp. nov. isolated from the intestinal contents of plateau pika (Ochotona curzoniae) in the Qinghai-Tibet plateau of China.</title>
        <authorList>
            <person name="Tian Z."/>
        </authorList>
    </citation>
    <scope>NUCLEOTIDE SEQUENCE [LARGE SCALE GENOMIC DNA]</scope>
    <source>
        <strain evidence="6">L-031</strain>
    </source>
</reference>
<dbReference type="AlphaFoldDB" id="A0A5J6L5P9"/>
<dbReference type="Pfam" id="PF13377">
    <property type="entry name" value="Peripla_BP_3"/>
    <property type="match status" value="1"/>
</dbReference>
<dbReference type="SMART" id="SM00354">
    <property type="entry name" value="HTH_LACI"/>
    <property type="match status" value="1"/>
</dbReference>
<dbReference type="InterPro" id="IPR000843">
    <property type="entry name" value="HTH_LacI"/>
</dbReference>
<dbReference type="Gene3D" id="3.40.50.2300">
    <property type="match status" value="2"/>
</dbReference>
<dbReference type="Proteomes" id="UP000325516">
    <property type="component" value="Chromosome"/>
</dbReference>
<evidence type="ECO:0000256" key="3">
    <source>
        <dbReference type="ARBA" id="ARBA00023163"/>
    </source>
</evidence>
<dbReference type="GO" id="GO:0003700">
    <property type="term" value="F:DNA-binding transcription factor activity"/>
    <property type="evidence" value="ECO:0007669"/>
    <property type="project" value="TreeGrafter"/>
</dbReference>
<name>A0A5J6L5P9_9MICO</name>
<evidence type="ECO:0000313" key="5">
    <source>
        <dbReference type="EMBL" id="QEW03701.1"/>
    </source>
</evidence>
<keyword evidence="1" id="KW-0805">Transcription regulation</keyword>
<dbReference type="KEGG" id="mlz:F6J85_11770"/>
<sequence>MSEDASGRRPSIRDVARLADVSHQTVSRVLNNHPSIRPETRARVLEVMARLQYSPNRAARALVTARSQTIGILAASSTQYGPASSIAAIEAAARARGYWVSTVNIDARQPDSIAQGLRHLTAQSIEGLVVIAPQVRVIRAIAAQQLDVPYVTLQSTGLDPGHALSVDQIAGARLATRHLIELGHREIYHLAGPQDWVEAEARMRGFLEEMSAQDLPTTAPILGDWTADFGYYAGRELLRVRDFTAIFSSNDQMALGLLHAVRDAGLDVPGDISIVGFDDIPEAAHFAPPLTTVRQDFGELGRRCVDLLLGAADPAAEPVSAAIEPELIVRASTGRAVAL</sequence>
<protein>
    <submittedName>
        <fullName evidence="5">LacI family DNA-binding transcriptional regulator</fullName>
    </submittedName>
</protein>
<evidence type="ECO:0000259" key="4">
    <source>
        <dbReference type="PROSITE" id="PS50932"/>
    </source>
</evidence>
<dbReference type="CDD" id="cd01392">
    <property type="entry name" value="HTH_LacI"/>
    <property type="match status" value="1"/>
</dbReference>